<keyword evidence="3" id="KW-1185">Reference proteome</keyword>
<dbReference type="EMBL" id="JAHIBW010000007">
    <property type="protein sequence ID" value="KAG7309092.1"/>
    <property type="molecule type" value="Genomic_DNA"/>
</dbReference>
<sequence length="196" mass="21924">MSLLYCRSDGEGFYSSEEELPRRRPVKPAALSAAPSTSTAPAPTPSGSRKRKTKASESASESRAAINKGKQKIDLATYNRRKATVAALFGGSDDEAEAAAALNNPIQELESSLTRKVGDGSLRRTAKLDGSLFCELRVYEVRDIKNISPRDRWTKAYTSLKYQFDYDSPEWTNIIEFIRVAKTRFTQEPIYYPNKK</sequence>
<evidence type="ECO:0000313" key="3">
    <source>
        <dbReference type="Proteomes" id="UP000823941"/>
    </source>
</evidence>
<proteinExistence type="predicted"/>
<organism evidence="2 3">
    <name type="scientific">Plutella xylostella</name>
    <name type="common">Diamondback moth</name>
    <name type="synonym">Plutella maculipennis</name>
    <dbReference type="NCBI Taxonomy" id="51655"/>
    <lineage>
        <taxon>Eukaryota</taxon>
        <taxon>Metazoa</taxon>
        <taxon>Ecdysozoa</taxon>
        <taxon>Arthropoda</taxon>
        <taxon>Hexapoda</taxon>
        <taxon>Insecta</taxon>
        <taxon>Pterygota</taxon>
        <taxon>Neoptera</taxon>
        <taxon>Endopterygota</taxon>
        <taxon>Lepidoptera</taxon>
        <taxon>Glossata</taxon>
        <taxon>Ditrysia</taxon>
        <taxon>Yponomeutoidea</taxon>
        <taxon>Plutellidae</taxon>
        <taxon>Plutella</taxon>
    </lineage>
</organism>
<gene>
    <name evidence="2" type="ORF">JYU34_005005</name>
</gene>
<evidence type="ECO:0000313" key="2">
    <source>
        <dbReference type="EMBL" id="KAG7309092.1"/>
    </source>
</evidence>
<comment type="caution">
    <text evidence="2">The sequence shown here is derived from an EMBL/GenBank/DDBJ whole genome shotgun (WGS) entry which is preliminary data.</text>
</comment>
<feature type="compositionally biased region" description="Low complexity" evidence="1">
    <location>
        <begin position="56"/>
        <end position="65"/>
    </location>
</feature>
<reference evidence="2 3" key="1">
    <citation type="submission" date="2021-06" db="EMBL/GenBank/DDBJ databases">
        <title>A haploid diamondback moth (Plutella xylostella L.) genome assembly resolves 31 chromosomes and identifies a diamide resistance mutation.</title>
        <authorList>
            <person name="Ward C.M."/>
            <person name="Perry K.D."/>
            <person name="Baker G."/>
            <person name="Powis K."/>
            <person name="Heckel D.G."/>
            <person name="Baxter S.W."/>
        </authorList>
    </citation>
    <scope>NUCLEOTIDE SEQUENCE [LARGE SCALE GENOMIC DNA]</scope>
    <source>
        <strain evidence="2 3">LV</strain>
        <tissue evidence="2">Single pupa</tissue>
    </source>
</reference>
<evidence type="ECO:0000256" key="1">
    <source>
        <dbReference type="SAM" id="MobiDB-lite"/>
    </source>
</evidence>
<feature type="region of interest" description="Disordered" evidence="1">
    <location>
        <begin position="1"/>
        <end position="66"/>
    </location>
</feature>
<name>A0ABQ7QVL6_PLUXY</name>
<accession>A0ABQ7QVL6</accession>
<feature type="compositionally biased region" description="Low complexity" evidence="1">
    <location>
        <begin position="28"/>
        <end position="47"/>
    </location>
</feature>
<protein>
    <submittedName>
        <fullName evidence="2">Uncharacterized protein</fullName>
    </submittedName>
</protein>
<dbReference type="Proteomes" id="UP000823941">
    <property type="component" value="Chromosome 7"/>
</dbReference>